<evidence type="ECO:0000313" key="1">
    <source>
        <dbReference type="EMBL" id="ODQ80175.1"/>
    </source>
</evidence>
<evidence type="ECO:0000313" key="2">
    <source>
        <dbReference type="Proteomes" id="UP000094336"/>
    </source>
</evidence>
<protein>
    <submittedName>
        <fullName evidence="1">Uncharacterized protein</fullName>
    </submittedName>
</protein>
<reference evidence="2" key="1">
    <citation type="submission" date="2016-05" db="EMBL/GenBank/DDBJ databases">
        <title>Comparative genomics of biotechnologically important yeasts.</title>
        <authorList>
            <consortium name="DOE Joint Genome Institute"/>
            <person name="Riley R."/>
            <person name="Haridas S."/>
            <person name="Wolfe K.H."/>
            <person name="Lopes M.R."/>
            <person name="Hittinger C.T."/>
            <person name="Goker M."/>
            <person name="Salamov A."/>
            <person name="Wisecaver J."/>
            <person name="Long T.M."/>
            <person name="Aerts A.L."/>
            <person name="Barry K."/>
            <person name="Choi C."/>
            <person name="Clum A."/>
            <person name="Coughlan A.Y."/>
            <person name="Deshpande S."/>
            <person name="Douglass A.P."/>
            <person name="Hanson S.J."/>
            <person name="Klenk H.-P."/>
            <person name="Labutti K."/>
            <person name="Lapidus A."/>
            <person name="Lindquist E."/>
            <person name="Lipzen A."/>
            <person name="Meier-Kolthoff J.P."/>
            <person name="Ohm R.A."/>
            <person name="Otillar R.P."/>
            <person name="Pangilinan J."/>
            <person name="Peng Y."/>
            <person name="Rokas A."/>
            <person name="Rosa C.A."/>
            <person name="Scheuner C."/>
            <person name="Sibirny A.A."/>
            <person name="Slot J.C."/>
            <person name="Stielow J.B."/>
            <person name="Sun H."/>
            <person name="Kurtzman C.P."/>
            <person name="Blackwell M."/>
            <person name="Grigoriev I.V."/>
            <person name="Jeffries T.W."/>
        </authorList>
    </citation>
    <scope>NUCLEOTIDE SEQUENCE [LARGE SCALE GENOMIC DNA]</scope>
    <source>
        <strain evidence="2">NRRL Y-12698</strain>
    </source>
</reference>
<gene>
    <name evidence="1" type="ORF">BABINDRAFT_129477</name>
</gene>
<proteinExistence type="predicted"/>
<keyword evidence="2" id="KW-1185">Reference proteome</keyword>
<name>A0A1E3QR52_9ASCO</name>
<dbReference type="EMBL" id="KV454430">
    <property type="protein sequence ID" value="ODQ80175.1"/>
    <property type="molecule type" value="Genomic_DNA"/>
</dbReference>
<dbReference type="Proteomes" id="UP000094336">
    <property type="component" value="Unassembled WGS sequence"/>
</dbReference>
<sequence>MDGSRRWTWRSPDRVLLKSIHRTLSQLQKTISGIAIDIQIFYISRINILRGMRRGVFRVKDEGLFERTAIERYMRTNYFNGMHRYKELNGALRVRY</sequence>
<organism evidence="1 2">
    <name type="scientific">Babjeviella inositovora NRRL Y-12698</name>
    <dbReference type="NCBI Taxonomy" id="984486"/>
    <lineage>
        <taxon>Eukaryota</taxon>
        <taxon>Fungi</taxon>
        <taxon>Dikarya</taxon>
        <taxon>Ascomycota</taxon>
        <taxon>Saccharomycotina</taxon>
        <taxon>Pichiomycetes</taxon>
        <taxon>Serinales incertae sedis</taxon>
        <taxon>Babjeviella</taxon>
    </lineage>
</organism>
<accession>A0A1E3QR52</accession>
<dbReference type="GeneID" id="30144876"/>
<dbReference type="AlphaFoldDB" id="A0A1E3QR52"/>
<dbReference type="RefSeq" id="XP_018985503.1">
    <property type="nucleotide sequence ID" value="XM_019127022.1"/>
</dbReference>